<dbReference type="Pfam" id="PF13274">
    <property type="entry name" value="SocA_Panacea"/>
    <property type="match status" value="1"/>
</dbReference>
<protein>
    <recommendedName>
        <fullName evidence="1">Antitoxin SocA-like Panacea domain-containing protein</fullName>
    </recommendedName>
</protein>
<dbReference type="OrthoDB" id="9813053at2"/>
<dbReference type="InterPro" id="IPR025272">
    <property type="entry name" value="SocA_Panacea"/>
</dbReference>
<proteinExistence type="predicted"/>
<sequence>MLKAIKLVYLADRESISRYGFPIQSETRVSMEHGPVNSTTYNYLKGEVRDHEKAPWLEFLESVENNRVSLSRRDLSISDLDELSEADLTALEAIWDEFGSYQTWDLVDWTHDPKNLPEWEDPGKSSKVIPLRRIMQNVGVTNPQAHVDRLQDEKRMNALFDRLV</sequence>
<dbReference type="Proteomes" id="UP000193623">
    <property type="component" value="Unassembled WGS sequence"/>
</dbReference>
<dbReference type="EMBL" id="FWFT01000002">
    <property type="protein sequence ID" value="SLN28460.1"/>
    <property type="molecule type" value="Genomic_DNA"/>
</dbReference>
<accession>A0A1Y5S013</accession>
<feature type="domain" description="Antitoxin SocA-like Panacea" evidence="1">
    <location>
        <begin position="5"/>
        <end position="114"/>
    </location>
</feature>
<dbReference type="AlphaFoldDB" id="A0A1Y5S013"/>
<keyword evidence="3" id="KW-1185">Reference proteome</keyword>
<evidence type="ECO:0000259" key="1">
    <source>
        <dbReference type="Pfam" id="PF13274"/>
    </source>
</evidence>
<organism evidence="2 3">
    <name type="scientific">Pseudooctadecabacter jejudonensis</name>
    <dbReference type="NCBI Taxonomy" id="1391910"/>
    <lineage>
        <taxon>Bacteria</taxon>
        <taxon>Pseudomonadati</taxon>
        <taxon>Pseudomonadota</taxon>
        <taxon>Alphaproteobacteria</taxon>
        <taxon>Rhodobacterales</taxon>
        <taxon>Paracoccaceae</taxon>
        <taxon>Pseudooctadecabacter</taxon>
    </lineage>
</organism>
<gene>
    <name evidence="2" type="ORF">PSJ8397_01201</name>
</gene>
<evidence type="ECO:0000313" key="2">
    <source>
        <dbReference type="EMBL" id="SLN28460.1"/>
    </source>
</evidence>
<reference evidence="2 3" key="1">
    <citation type="submission" date="2017-03" db="EMBL/GenBank/DDBJ databases">
        <authorList>
            <person name="Afonso C.L."/>
            <person name="Miller P.J."/>
            <person name="Scott M.A."/>
            <person name="Spackman E."/>
            <person name="Goraichik I."/>
            <person name="Dimitrov K.M."/>
            <person name="Suarez D.L."/>
            <person name="Swayne D.E."/>
        </authorList>
    </citation>
    <scope>NUCLEOTIDE SEQUENCE [LARGE SCALE GENOMIC DNA]</scope>
    <source>
        <strain evidence="2 3">CECT 8397</strain>
    </source>
</reference>
<name>A0A1Y5S013_9RHOB</name>
<evidence type="ECO:0000313" key="3">
    <source>
        <dbReference type="Proteomes" id="UP000193623"/>
    </source>
</evidence>